<dbReference type="RefSeq" id="WP_186890426.1">
    <property type="nucleotide sequence ID" value="NZ_JACOFU010000002.1"/>
</dbReference>
<reference evidence="1 2" key="1">
    <citation type="submission" date="2020-08" db="EMBL/GenBank/DDBJ databases">
        <title>Novel species isolated from subtropical streams in China.</title>
        <authorList>
            <person name="Lu H."/>
        </authorList>
    </citation>
    <scope>NUCLEOTIDE SEQUENCE [LARGE SCALE GENOMIC DNA]</scope>
    <source>
        <strain evidence="1 2">KCTC 52442</strain>
    </source>
</reference>
<organism evidence="1 2">
    <name type="scientific">Undibacterium amnicola</name>
    <dbReference type="NCBI Taxonomy" id="1834038"/>
    <lineage>
        <taxon>Bacteria</taxon>
        <taxon>Pseudomonadati</taxon>
        <taxon>Pseudomonadota</taxon>
        <taxon>Betaproteobacteria</taxon>
        <taxon>Burkholderiales</taxon>
        <taxon>Oxalobacteraceae</taxon>
        <taxon>Undibacterium</taxon>
    </lineage>
</organism>
<keyword evidence="2" id="KW-1185">Reference proteome</keyword>
<proteinExistence type="predicted"/>
<evidence type="ECO:0000313" key="1">
    <source>
        <dbReference type="EMBL" id="MBC3831430.1"/>
    </source>
</evidence>
<protein>
    <submittedName>
        <fullName evidence="1">Uncharacterized protein</fullName>
    </submittedName>
</protein>
<comment type="caution">
    <text evidence="1">The sequence shown here is derived from an EMBL/GenBank/DDBJ whole genome shotgun (WGS) entry which is preliminary data.</text>
</comment>
<gene>
    <name evidence="1" type="ORF">H8K33_07910</name>
</gene>
<dbReference type="EMBL" id="JACOFU010000002">
    <property type="protein sequence ID" value="MBC3831430.1"/>
    <property type="molecule type" value="Genomic_DNA"/>
</dbReference>
<name>A0ABR6XPL6_9BURK</name>
<accession>A0ABR6XPL6</accession>
<sequence>MNNSNLKSIYCIAISLIFLGFTWPSSASEKNTHLPAGWSILPKEKSTKDGNVEIEGFFSGSTIKAKAILVENKATNTFGLAVVTRPNQIAMIVKTFKDIVANPPSLSVIKPGKYHPTCLPEVKKCSAIIVKNQAIGLTFEEASGQIIYFNKNKFKVVHVTD</sequence>
<evidence type="ECO:0000313" key="2">
    <source>
        <dbReference type="Proteomes" id="UP000643610"/>
    </source>
</evidence>
<dbReference type="Proteomes" id="UP000643610">
    <property type="component" value="Unassembled WGS sequence"/>
</dbReference>